<protein>
    <submittedName>
        <fullName evidence="2">Uncharacterized protein</fullName>
    </submittedName>
</protein>
<evidence type="ECO:0000256" key="1">
    <source>
        <dbReference type="SAM" id="Phobius"/>
    </source>
</evidence>
<keyword evidence="1" id="KW-1133">Transmembrane helix</keyword>
<reference evidence="3" key="1">
    <citation type="submission" date="2017-08" db="EMBL/GenBank/DDBJ databases">
        <authorList>
            <person name="Varghese N."/>
            <person name="Submissions S."/>
        </authorList>
    </citation>
    <scope>NUCLEOTIDE SEQUENCE [LARGE SCALE GENOMIC DNA]</scope>
    <source>
        <strain evidence="3">JA276</strain>
    </source>
</reference>
<dbReference type="RefSeq" id="WP_176518618.1">
    <property type="nucleotide sequence ID" value="NZ_OBMT01000006.1"/>
</dbReference>
<dbReference type="Proteomes" id="UP000219111">
    <property type="component" value="Unassembled WGS sequence"/>
</dbReference>
<dbReference type="EMBL" id="OBMT01000006">
    <property type="protein sequence ID" value="SOC08192.1"/>
    <property type="molecule type" value="Genomic_DNA"/>
</dbReference>
<name>A0A285SLI0_9RHOB</name>
<keyword evidence="3" id="KW-1185">Reference proteome</keyword>
<keyword evidence="1" id="KW-0472">Membrane</keyword>
<gene>
    <name evidence="2" type="ORF">SAMN05877831_106167</name>
</gene>
<evidence type="ECO:0000313" key="3">
    <source>
        <dbReference type="Proteomes" id="UP000219111"/>
    </source>
</evidence>
<organism evidence="2 3">
    <name type="scientific">Rhodobacter maris</name>
    <dbReference type="NCBI Taxonomy" id="446682"/>
    <lineage>
        <taxon>Bacteria</taxon>
        <taxon>Pseudomonadati</taxon>
        <taxon>Pseudomonadota</taxon>
        <taxon>Alphaproteobacteria</taxon>
        <taxon>Rhodobacterales</taxon>
        <taxon>Rhodobacter group</taxon>
        <taxon>Rhodobacter</taxon>
    </lineage>
</organism>
<proteinExistence type="predicted"/>
<dbReference type="AlphaFoldDB" id="A0A285SLI0"/>
<accession>A0A285SLI0</accession>
<keyword evidence="1" id="KW-0812">Transmembrane</keyword>
<evidence type="ECO:0000313" key="2">
    <source>
        <dbReference type="EMBL" id="SOC08192.1"/>
    </source>
</evidence>
<feature type="transmembrane region" description="Helical" evidence="1">
    <location>
        <begin position="21"/>
        <end position="41"/>
    </location>
</feature>
<sequence length="45" mass="4858">MRQPPTIRPLEAFASRAPAEVVQDTIGALSLCVTFVAILFLPGLF</sequence>